<organism evidence="1 2">
    <name type="scientific">Melastoma candidum</name>
    <dbReference type="NCBI Taxonomy" id="119954"/>
    <lineage>
        <taxon>Eukaryota</taxon>
        <taxon>Viridiplantae</taxon>
        <taxon>Streptophyta</taxon>
        <taxon>Embryophyta</taxon>
        <taxon>Tracheophyta</taxon>
        <taxon>Spermatophyta</taxon>
        <taxon>Magnoliopsida</taxon>
        <taxon>eudicotyledons</taxon>
        <taxon>Gunneridae</taxon>
        <taxon>Pentapetalae</taxon>
        <taxon>rosids</taxon>
        <taxon>malvids</taxon>
        <taxon>Myrtales</taxon>
        <taxon>Melastomataceae</taxon>
        <taxon>Melastomatoideae</taxon>
        <taxon>Melastomateae</taxon>
        <taxon>Melastoma</taxon>
    </lineage>
</organism>
<reference evidence="2" key="1">
    <citation type="journal article" date="2023" name="Front. Plant Sci.">
        <title>Chromosomal-level genome assembly of Melastoma candidum provides insights into trichome evolution.</title>
        <authorList>
            <person name="Zhong Y."/>
            <person name="Wu W."/>
            <person name="Sun C."/>
            <person name="Zou P."/>
            <person name="Liu Y."/>
            <person name="Dai S."/>
            <person name="Zhou R."/>
        </authorList>
    </citation>
    <scope>NUCLEOTIDE SEQUENCE [LARGE SCALE GENOMIC DNA]</scope>
</reference>
<accession>A0ACB9MD97</accession>
<comment type="caution">
    <text evidence="1">The sequence shown here is derived from an EMBL/GenBank/DDBJ whole genome shotgun (WGS) entry which is preliminary data.</text>
</comment>
<gene>
    <name evidence="1" type="ORF">MLD38_034792</name>
</gene>
<evidence type="ECO:0000313" key="2">
    <source>
        <dbReference type="Proteomes" id="UP001057402"/>
    </source>
</evidence>
<dbReference type="EMBL" id="CM042889">
    <property type="protein sequence ID" value="KAI4321409.1"/>
    <property type="molecule type" value="Genomic_DNA"/>
</dbReference>
<proteinExistence type="predicted"/>
<protein>
    <submittedName>
        <fullName evidence="1">Uncharacterized protein</fullName>
    </submittedName>
</protein>
<dbReference type="Proteomes" id="UP001057402">
    <property type="component" value="Chromosome 10"/>
</dbReference>
<sequence length="722" mass="81101">MDDPEFRLRSWRSSERRIFAGNEPMLPAGRDCGCRLMDEIVAKHEKIARLALAGQAEAEEREMMIKRELDLALEAKADADKRLSIVEAELANCIEQLNSIEGEMEGRIRDAVVKGTTMFVERQVEFEEKLNEATADFVNLSVENSRLAEEILGKDKVIEELDRRRCVAESELDVVATRLDEIEKENAFLRYEFQLMEKEVAVCNEELECCRQSAEEMHKKHLQGLKKVAKLEAECQRLRVLSQKRVTQSAAMTRMSQSRRSHVTERLQAPEDENETLKEVILNKDSEVNKVCNGGSSDDQHAVPRYESGFGKDCTDSESWADALILELENFRKPSPETDLLSAKELVVVPLEDAPSSEDISSGPKSSFDWLQVVLNAIAEQHQISKRDSGDLLLDVGIALGFKDLCKDPQQTRKHDDTSMKDNETDNHNVTGLLPSKALPTTEMGNDDEIKTMETAKIELEERLEDARQEIYRMNDDVVRLNESKRMLEDQIEHQKSIYQDLETELIITRSEINEIMQKYYSLEIDLEDQNRHCEELELICIEMELQLGGVAAEPLGYDGRMIRGPTLSREDREERLEGHKDAIVDAKKQLKTALSPTDESSRASSDRRSTSVASRAAYYRPSLHDRMLADGFAELKPVAVPHHTKVPSPRRDGALLTSGAAIRGPEMRPANAVRTTAGPQPVATSPVKRNGGRGGGGGGFGFVKKLLVKNNVGKTMDVVAT</sequence>
<keyword evidence="2" id="KW-1185">Reference proteome</keyword>
<name>A0ACB9MD97_9MYRT</name>
<evidence type="ECO:0000313" key="1">
    <source>
        <dbReference type="EMBL" id="KAI4321409.1"/>
    </source>
</evidence>